<comment type="caution">
    <text evidence="7">The sequence shown here is derived from an EMBL/GenBank/DDBJ whole genome shotgun (WGS) entry which is preliminary data.</text>
</comment>
<evidence type="ECO:0000256" key="1">
    <source>
        <dbReference type="ARBA" id="ARBA00010641"/>
    </source>
</evidence>
<dbReference type="Pfam" id="PF04542">
    <property type="entry name" value="Sigma70_r2"/>
    <property type="match status" value="1"/>
</dbReference>
<evidence type="ECO:0000259" key="6">
    <source>
        <dbReference type="Pfam" id="PF08281"/>
    </source>
</evidence>
<dbReference type="RefSeq" id="WP_040902346.1">
    <property type="nucleotide sequence ID" value="NZ_CP132343.1"/>
</dbReference>
<evidence type="ECO:0000259" key="5">
    <source>
        <dbReference type="Pfam" id="PF04542"/>
    </source>
</evidence>
<evidence type="ECO:0000313" key="8">
    <source>
        <dbReference type="Proteomes" id="UP000247346"/>
    </source>
</evidence>
<dbReference type="STRING" id="56458.SB85_03855"/>
<dbReference type="SUPFAM" id="SSF88946">
    <property type="entry name" value="Sigma2 domain of RNA polymerase sigma factors"/>
    <property type="match status" value="1"/>
</dbReference>
<feature type="domain" description="RNA polymerase sigma factor 70 region 4 type 2" evidence="6">
    <location>
        <begin position="117"/>
        <end position="169"/>
    </location>
</feature>
<dbReference type="GeneID" id="93879525"/>
<protein>
    <submittedName>
        <fullName evidence="7">RNA polymerase sigma factor</fullName>
    </submittedName>
</protein>
<dbReference type="GO" id="GO:0016987">
    <property type="term" value="F:sigma factor activity"/>
    <property type="evidence" value="ECO:0007669"/>
    <property type="project" value="UniProtKB-KW"/>
</dbReference>
<dbReference type="Pfam" id="PF08281">
    <property type="entry name" value="Sigma70_r4_2"/>
    <property type="match status" value="1"/>
</dbReference>
<dbReference type="Gene3D" id="1.10.10.10">
    <property type="entry name" value="Winged helix-like DNA-binding domain superfamily/Winged helix DNA-binding domain"/>
    <property type="match status" value="1"/>
</dbReference>
<reference evidence="7 8" key="1">
    <citation type="submission" date="2016-08" db="EMBL/GenBank/DDBJ databases">
        <authorList>
            <person name="Seilhamer J.J."/>
        </authorList>
    </citation>
    <scope>NUCLEOTIDE SEQUENCE [LARGE SCALE GENOMIC DNA]</scope>
    <source>
        <strain evidence="7 8">CFBP4641</strain>
    </source>
</reference>
<proteinExistence type="inferred from homology"/>
<dbReference type="AlphaFoldDB" id="A0A2P5Z7T8"/>
<dbReference type="InterPro" id="IPR007627">
    <property type="entry name" value="RNA_pol_sigma70_r2"/>
</dbReference>
<dbReference type="PANTHER" id="PTHR43133">
    <property type="entry name" value="RNA POLYMERASE ECF-TYPE SIGMA FACTO"/>
    <property type="match status" value="1"/>
</dbReference>
<dbReference type="EMBL" id="MDEK01000003">
    <property type="protein sequence ID" value="PPU84441.1"/>
    <property type="molecule type" value="Genomic_DNA"/>
</dbReference>
<dbReference type="SUPFAM" id="SSF88659">
    <property type="entry name" value="Sigma3 and sigma4 domains of RNA polymerase sigma factors"/>
    <property type="match status" value="1"/>
</dbReference>
<evidence type="ECO:0000256" key="3">
    <source>
        <dbReference type="ARBA" id="ARBA00023082"/>
    </source>
</evidence>
<accession>A0A2P5Z7T8</accession>
<keyword evidence="2" id="KW-0805">Transcription regulation</keyword>
<dbReference type="Gene3D" id="1.10.1740.10">
    <property type="match status" value="1"/>
</dbReference>
<evidence type="ECO:0000256" key="2">
    <source>
        <dbReference type="ARBA" id="ARBA00023015"/>
    </source>
</evidence>
<dbReference type="CDD" id="cd06171">
    <property type="entry name" value="Sigma70_r4"/>
    <property type="match status" value="1"/>
</dbReference>
<dbReference type="InterPro" id="IPR039425">
    <property type="entry name" value="RNA_pol_sigma-70-like"/>
</dbReference>
<dbReference type="InterPro" id="IPR013325">
    <property type="entry name" value="RNA_pol_sigma_r2"/>
</dbReference>
<name>A0A2P5Z7T8_9XANT</name>
<dbReference type="PANTHER" id="PTHR43133:SF25">
    <property type="entry name" value="RNA POLYMERASE SIGMA FACTOR RFAY-RELATED"/>
    <property type="match status" value="1"/>
</dbReference>
<dbReference type="GO" id="GO:0006352">
    <property type="term" value="P:DNA-templated transcription initiation"/>
    <property type="evidence" value="ECO:0007669"/>
    <property type="project" value="InterPro"/>
</dbReference>
<dbReference type="InterPro" id="IPR036388">
    <property type="entry name" value="WH-like_DNA-bd_sf"/>
</dbReference>
<dbReference type="NCBIfam" id="TIGR02937">
    <property type="entry name" value="sigma70-ECF"/>
    <property type="match status" value="1"/>
</dbReference>
<dbReference type="InterPro" id="IPR013324">
    <property type="entry name" value="RNA_pol_sigma_r3/r4-like"/>
</dbReference>
<dbReference type="InterPro" id="IPR014284">
    <property type="entry name" value="RNA_pol_sigma-70_dom"/>
</dbReference>
<dbReference type="Proteomes" id="UP000247346">
    <property type="component" value="Unassembled WGS sequence"/>
</dbReference>
<dbReference type="InterPro" id="IPR013249">
    <property type="entry name" value="RNA_pol_sigma70_r4_t2"/>
</dbReference>
<sequence length="177" mass="19746">MEENASAERIPHMHADPTAAVGDGICTLLPQLRRFARAVAGHREDADDLLQIAIERALRRAAQWRPETPLQYWLYGIIRHAWIDEVRAQRRRRQVFVDAAEGEHVGDTPLERQQDWMAVQAAMAGLPEEQRLAIALVLIEGLSYKDAAAVLEIPLGTLTSRLARGREALQASLEATA</sequence>
<organism evidence="7 8">
    <name type="scientific">Xanthomonas sacchari</name>
    <dbReference type="NCBI Taxonomy" id="56458"/>
    <lineage>
        <taxon>Bacteria</taxon>
        <taxon>Pseudomonadati</taxon>
        <taxon>Pseudomonadota</taxon>
        <taxon>Gammaproteobacteria</taxon>
        <taxon>Lysobacterales</taxon>
        <taxon>Lysobacteraceae</taxon>
        <taxon>Xanthomonas</taxon>
    </lineage>
</organism>
<evidence type="ECO:0000313" key="7">
    <source>
        <dbReference type="EMBL" id="PPU84441.1"/>
    </source>
</evidence>
<keyword evidence="3" id="KW-0731">Sigma factor</keyword>
<gene>
    <name evidence="7" type="ORF">XsacCFBP4641_05090</name>
</gene>
<dbReference type="OrthoDB" id="9797134at2"/>
<keyword evidence="4" id="KW-0804">Transcription</keyword>
<evidence type="ECO:0000256" key="4">
    <source>
        <dbReference type="ARBA" id="ARBA00023163"/>
    </source>
</evidence>
<feature type="domain" description="RNA polymerase sigma-70 region 2" evidence="5">
    <location>
        <begin position="28"/>
        <end position="92"/>
    </location>
</feature>
<dbReference type="GO" id="GO:0003677">
    <property type="term" value="F:DNA binding"/>
    <property type="evidence" value="ECO:0007669"/>
    <property type="project" value="InterPro"/>
</dbReference>
<comment type="similarity">
    <text evidence="1">Belongs to the sigma-70 factor family. ECF subfamily.</text>
</comment>